<evidence type="ECO:0000313" key="1">
    <source>
        <dbReference type="EMBL" id="PNY02037.1"/>
    </source>
</evidence>
<feature type="non-terminal residue" evidence="1">
    <location>
        <position position="44"/>
    </location>
</feature>
<comment type="caution">
    <text evidence="1">The sequence shown here is derived from an EMBL/GenBank/DDBJ whole genome shotgun (WGS) entry which is preliminary data.</text>
</comment>
<reference evidence="1 2" key="1">
    <citation type="journal article" date="2014" name="Am. J. Bot.">
        <title>Genome assembly and annotation for red clover (Trifolium pratense; Fabaceae).</title>
        <authorList>
            <person name="Istvanek J."/>
            <person name="Jaros M."/>
            <person name="Krenek A."/>
            <person name="Repkova J."/>
        </authorList>
    </citation>
    <scope>NUCLEOTIDE SEQUENCE [LARGE SCALE GENOMIC DNA]</scope>
    <source>
        <strain evidence="2">cv. Tatra</strain>
        <tissue evidence="1">Young leaves</tissue>
    </source>
</reference>
<gene>
    <name evidence="1" type="ORF">L195_g025341</name>
</gene>
<dbReference type="EMBL" id="ASHM01020845">
    <property type="protein sequence ID" value="PNY02037.1"/>
    <property type="molecule type" value="Genomic_DNA"/>
</dbReference>
<protein>
    <submittedName>
        <fullName evidence="1">Uncharacterized protein</fullName>
    </submittedName>
</protein>
<dbReference type="Proteomes" id="UP000236291">
    <property type="component" value="Unassembled WGS sequence"/>
</dbReference>
<sequence length="44" mass="4801">MSLVSGERKTTNRTRSLVMSEDNGCGCRTLLVARRFIIDGNGGK</sequence>
<evidence type="ECO:0000313" key="2">
    <source>
        <dbReference type="Proteomes" id="UP000236291"/>
    </source>
</evidence>
<name>A0A2K3NG78_TRIPR</name>
<dbReference type="AlphaFoldDB" id="A0A2K3NG78"/>
<organism evidence="1 2">
    <name type="scientific">Trifolium pratense</name>
    <name type="common">Red clover</name>
    <dbReference type="NCBI Taxonomy" id="57577"/>
    <lineage>
        <taxon>Eukaryota</taxon>
        <taxon>Viridiplantae</taxon>
        <taxon>Streptophyta</taxon>
        <taxon>Embryophyta</taxon>
        <taxon>Tracheophyta</taxon>
        <taxon>Spermatophyta</taxon>
        <taxon>Magnoliopsida</taxon>
        <taxon>eudicotyledons</taxon>
        <taxon>Gunneridae</taxon>
        <taxon>Pentapetalae</taxon>
        <taxon>rosids</taxon>
        <taxon>fabids</taxon>
        <taxon>Fabales</taxon>
        <taxon>Fabaceae</taxon>
        <taxon>Papilionoideae</taxon>
        <taxon>50 kb inversion clade</taxon>
        <taxon>NPAAA clade</taxon>
        <taxon>Hologalegina</taxon>
        <taxon>IRL clade</taxon>
        <taxon>Trifolieae</taxon>
        <taxon>Trifolium</taxon>
    </lineage>
</organism>
<proteinExistence type="predicted"/>
<reference evidence="1 2" key="2">
    <citation type="journal article" date="2017" name="Front. Plant Sci.">
        <title>Gene Classification and Mining of Molecular Markers Useful in Red Clover (Trifolium pratense) Breeding.</title>
        <authorList>
            <person name="Istvanek J."/>
            <person name="Dluhosova J."/>
            <person name="Dluhos P."/>
            <person name="Patkova L."/>
            <person name="Nedelnik J."/>
            <person name="Repkova J."/>
        </authorList>
    </citation>
    <scope>NUCLEOTIDE SEQUENCE [LARGE SCALE GENOMIC DNA]</scope>
    <source>
        <strain evidence="2">cv. Tatra</strain>
        <tissue evidence="1">Young leaves</tissue>
    </source>
</reference>
<accession>A0A2K3NG78</accession>